<accession>A0A2G6K6E1</accession>
<organism evidence="1 2">
    <name type="scientific">candidate division KSB3 bacterium</name>
    <dbReference type="NCBI Taxonomy" id="2044937"/>
    <lineage>
        <taxon>Bacteria</taxon>
        <taxon>candidate division KSB3</taxon>
    </lineage>
</organism>
<gene>
    <name evidence="1" type="ORF">CSA56_18970</name>
</gene>
<comment type="caution">
    <text evidence="1">The sequence shown here is derived from an EMBL/GenBank/DDBJ whole genome shotgun (WGS) entry which is preliminary data.</text>
</comment>
<dbReference type="Proteomes" id="UP000230821">
    <property type="component" value="Unassembled WGS sequence"/>
</dbReference>
<proteinExistence type="predicted"/>
<dbReference type="EMBL" id="PDSK01000162">
    <property type="protein sequence ID" value="PIE31233.1"/>
    <property type="molecule type" value="Genomic_DNA"/>
</dbReference>
<name>A0A2G6K6E1_9BACT</name>
<protein>
    <submittedName>
        <fullName evidence="1">Uncharacterized protein</fullName>
    </submittedName>
</protein>
<dbReference type="AlphaFoldDB" id="A0A2G6K6E1"/>
<evidence type="ECO:0000313" key="1">
    <source>
        <dbReference type="EMBL" id="PIE31233.1"/>
    </source>
</evidence>
<sequence>MPGVQAIQQQIVDYLNAPEVKALPVIRDRQFAVELLAGGESNVMTDLRHRNTVVNIPWIVGTM</sequence>
<reference evidence="1 2" key="1">
    <citation type="submission" date="2017-10" db="EMBL/GenBank/DDBJ databases">
        <title>Novel microbial diversity and functional potential in the marine mammal oral microbiome.</title>
        <authorList>
            <person name="Dudek N.K."/>
            <person name="Sun C.L."/>
            <person name="Burstein D."/>
            <person name="Kantor R.S."/>
            <person name="Aliaga Goltsman D.S."/>
            <person name="Bik E.M."/>
            <person name="Thomas B.C."/>
            <person name="Banfield J.F."/>
            <person name="Relman D.A."/>
        </authorList>
    </citation>
    <scope>NUCLEOTIDE SEQUENCE [LARGE SCALE GENOMIC DNA]</scope>
    <source>
        <strain evidence="1">DOLJORAL78_47_16</strain>
    </source>
</reference>
<evidence type="ECO:0000313" key="2">
    <source>
        <dbReference type="Proteomes" id="UP000230821"/>
    </source>
</evidence>